<dbReference type="Gene3D" id="3.40.50.1820">
    <property type="entry name" value="alpha/beta hydrolase"/>
    <property type="match status" value="1"/>
</dbReference>
<dbReference type="RefSeq" id="WP_018371522.1">
    <property type="nucleotide sequence ID" value="NZ_UHFR01000005.1"/>
</dbReference>
<dbReference type="Proteomes" id="UP000254634">
    <property type="component" value="Unassembled WGS sequence"/>
</dbReference>
<keyword evidence="2" id="KW-0378">Hydrolase</keyword>
<dbReference type="GO" id="GO:0016787">
    <property type="term" value="F:hydrolase activity"/>
    <property type="evidence" value="ECO:0007669"/>
    <property type="project" value="UniProtKB-KW"/>
</dbReference>
<dbReference type="Pfam" id="PF01738">
    <property type="entry name" value="DLH"/>
    <property type="match status" value="1"/>
</dbReference>
<evidence type="ECO:0000313" key="2">
    <source>
        <dbReference type="EMBL" id="SUN77258.1"/>
    </source>
</evidence>
<dbReference type="EMBL" id="UHFR01000005">
    <property type="protein sequence ID" value="SUN77258.1"/>
    <property type="molecule type" value="Genomic_DNA"/>
</dbReference>
<dbReference type="InterPro" id="IPR002925">
    <property type="entry name" value="Dienelactn_hydro"/>
</dbReference>
<organism evidence="2 3">
    <name type="scientific">Streptococcus massiliensis</name>
    <dbReference type="NCBI Taxonomy" id="313439"/>
    <lineage>
        <taxon>Bacteria</taxon>
        <taxon>Bacillati</taxon>
        <taxon>Bacillota</taxon>
        <taxon>Bacilli</taxon>
        <taxon>Lactobacillales</taxon>
        <taxon>Streptococcaceae</taxon>
        <taxon>Streptococcus</taxon>
    </lineage>
</organism>
<keyword evidence="3" id="KW-1185">Reference proteome</keyword>
<feature type="domain" description="Dienelactone hydrolase" evidence="1">
    <location>
        <begin position="52"/>
        <end position="170"/>
    </location>
</feature>
<dbReference type="InterPro" id="IPR029058">
    <property type="entry name" value="AB_hydrolase_fold"/>
</dbReference>
<dbReference type="AlphaFoldDB" id="A0A380L1F0"/>
<dbReference type="PANTHER" id="PTHR47751">
    <property type="entry name" value="SUPERFAMILY HYDROLASE, PUTATIVE (AFU_ORTHOLOGUE AFUA_2G16580)-RELATED"/>
    <property type="match status" value="1"/>
</dbReference>
<evidence type="ECO:0000259" key="1">
    <source>
        <dbReference type="Pfam" id="PF01738"/>
    </source>
</evidence>
<dbReference type="STRING" id="1123307.GCA_000380065_00832"/>
<sequence>MTTLYQTVAIKDITTDNDNQWGLVYTDALTENMAGQVNLHPITYKLGELDIRANVYTPANYDATKSYPAIVVAHPNGGVKEQVAGLMAQKLAEQGYITIAPDAAYQGASGGFPRSVDKPQNRVEDLHRAADIILTYPGVDRNRLGILGICGGGGYTLKAAQTDKRFKAVATISMFNSGLVRKDGFLGSQVGDLFERLADASAARQEEAEGKPARYTPDLKEMDPKDADKLPYDLYREGYYYYAKDFAHPYSTFVYTVSSFLDLIRFDASENMDLINQPLLMMAGSNADTFYMTEQAYVKAVRAKSRELFLIEGATHIQTYWKPEYVAQEVNKATEFFNANL</sequence>
<dbReference type="InterPro" id="IPR051411">
    <property type="entry name" value="Polyketide_trans_af380"/>
</dbReference>
<reference evidence="2" key="1">
    <citation type="submission" date="2018-06" db="EMBL/GenBank/DDBJ databases">
        <authorList>
            <consortium name="Pathogen Informatics"/>
            <person name="Doyle S."/>
        </authorList>
    </citation>
    <scope>NUCLEOTIDE SEQUENCE [LARGE SCALE GENOMIC DNA]</scope>
    <source>
        <strain evidence="2">NCTC13765</strain>
    </source>
</reference>
<evidence type="ECO:0000313" key="3">
    <source>
        <dbReference type="Proteomes" id="UP000254634"/>
    </source>
</evidence>
<dbReference type="SUPFAM" id="SSF53474">
    <property type="entry name" value="alpha/beta-Hydrolases"/>
    <property type="match status" value="1"/>
</dbReference>
<proteinExistence type="predicted"/>
<dbReference type="Gene3D" id="1.10.10.800">
    <property type="match status" value="1"/>
</dbReference>
<dbReference type="OrthoDB" id="9805123at2"/>
<dbReference type="PANTHER" id="PTHR47751:SF1">
    <property type="entry name" value="SUPERFAMILY HYDROLASE, PUTATIVE (AFU_ORTHOLOGUE AFUA_2G16580)-RELATED"/>
    <property type="match status" value="1"/>
</dbReference>
<accession>A0A380L1F0</accession>
<gene>
    <name evidence="2" type="ORF">NCTC13765_01775</name>
</gene>
<protein>
    <submittedName>
        <fullName evidence="2">Hydrolase of the alpha/beta superfamily-like protein</fullName>
    </submittedName>
</protein>
<name>A0A380L1F0_9STRE</name>